<evidence type="ECO:0000313" key="5">
    <source>
        <dbReference type="EMBL" id="OHA01279.1"/>
    </source>
</evidence>
<dbReference type="PANTHER" id="PTHR43257:SF2">
    <property type="entry name" value="PYRUVATE DEHYDROGENASE E1 COMPONENT SUBUNIT BETA"/>
    <property type="match status" value="1"/>
</dbReference>
<dbReference type="SUPFAM" id="SSF52922">
    <property type="entry name" value="TK C-terminal domain-like"/>
    <property type="match status" value="1"/>
</dbReference>
<evidence type="ECO:0000256" key="1">
    <source>
        <dbReference type="ARBA" id="ARBA00001964"/>
    </source>
</evidence>
<evidence type="ECO:0000313" key="6">
    <source>
        <dbReference type="Proteomes" id="UP000177811"/>
    </source>
</evidence>
<dbReference type="EMBL" id="MHQL01000066">
    <property type="protein sequence ID" value="OHA01279.1"/>
    <property type="molecule type" value="Genomic_DNA"/>
</dbReference>
<protein>
    <recommendedName>
        <fullName evidence="4">Transketolase-like pyrimidine-binding domain-containing protein</fullName>
    </recommendedName>
</protein>
<feature type="domain" description="Transketolase-like pyrimidine-binding" evidence="4">
    <location>
        <begin position="2"/>
        <end position="176"/>
    </location>
</feature>
<name>A0A1G2KS93_9BACT</name>
<comment type="caution">
    <text evidence="5">The sequence shown here is derived from an EMBL/GenBank/DDBJ whole genome shotgun (WGS) entry which is preliminary data.</text>
</comment>
<keyword evidence="2" id="KW-0560">Oxidoreductase</keyword>
<evidence type="ECO:0000256" key="2">
    <source>
        <dbReference type="ARBA" id="ARBA00023002"/>
    </source>
</evidence>
<dbReference type="InterPro" id="IPR033248">
    <property type="entry name" value="Transketolase_C"/>
</dbReference>
<dbReference type="InterPro" id="IPR029061">
    <property type="entry name" value="THDP-binding"/>
</dbReference>
<accession>A0A1G2KS93</accession>
<dbReference type="SUPFAM" id="SSF52518">
    <property type="entry name" value="Thiamin diphosphate-binding fold (THDP-binding)"/>
    <property type="match status" value="1"/>
</dbReference>
<sequence length="318" mass="34684">MITIGATINETLREEMERDASIVLIGEDIATIGGRGGVTAGLRKTFGKDRVIQTPLVEELLLGIAIGVAQSGLRPVVEFGHANFLMLAWSDVYKMGIWRRLSANKISLPIVVRMKFGAYWKYGAELTGPFISSLQSVLGIKIVVPSRPADAKGLLRQALRTDRPVLFLEHAKLYGNIGPVSDDRHFSPLDEAVIRRSGTDLSIISYGYLLAEAEKAARTLAAEGVSVEVIDLVSLKPLDQKTLIESAQKTKKIIVFDEETQGGGLFPFIFTIIKRSVPDARVESVGSRPVPLPFGPAENFILPQSDDLMKALRTMLSG</sequence>
<dbReference type="AlphaFoldDB" id="A0A1G2KS93"/>
<reference evidence="5 6" key="1">
    <citation type="journal article" date="2016" name="Nat. Commun.">
        <title>Thousands of microbial genomes shed light on interconnected biogeochemical processes in an aquifer system.</title>
        <authorList>
            <person name="Anantharaman K."/>
            <person name="Brown C.T."/>
            <person name="Hug L.A."/>
            <person name="Sharon I."/>
            <person name="Castelle C.J."/>
            <person name="Probst A.J."/>
            <person name="Thomas B.C."/>
            <person name="Singh A."/>
            <person name="Wilkins M.J."/>
            <person name="Karaoz U."/>
            <person name="Brodie E.L."/>
            <person name="Williams K.H."/>
            <person name="Hubbard S.S."/>
            <person name="Banfield J.F."/>
        </authorList>
    </citation>
    <scope>NUCLEOTIDE SEQUENCE [LARGE SCALE GENOMIC DNA]</scope>
</reference>
<dbReference type="GO" id="GO:0016491">
    <property type="term" value="F:oxidoreductase activity"/>
    <property type="evidence" value="ECO:0007669"/>
    <property type="project" value="UniProtKB-KW"/>
</dbReference>
<gene>
    <name evidence="5" type="ORF">A3C16_01920</name>
</gene>
<dbReference type="PANTHER" id="PTHR43257">
    <property type="entry name" value="PYRUVATE DEHYDROGENASE E1 COMPONENT BETA SUBUNIT"/>
    <property type="match status" value="1"/>
</dbReference>
<organism evidence="5 6">
    <name type="scientific">Candidatus Sungbacteria bacterium RIFCSPHIGHO2_02_FULL_51_29</name>
    <dbReference type="NCBI Taxonomy" id="1802273"/>
    <lineage>
        <taxon>Bacteria</taxon>
        <taxon>Candidatus Sungiibacteriota</taxon>
    </lineage>
</organism>
<dbReference type="Pfam" id="PF02780">
    <property type="entry name" value="Transketolase_C"/>
    <property type="match status" value="1"/>
</dbReference>
<dbReference type="Pfam" id="PF02779">
    <property type="entry name" value="Transket_pyr"/>
    <property type="match status" value="1"/>
</dbReference>
<dbReference type="InterPro" id="IPR005475">
    <property type="entry name" value="Transketolase-like_Pyr-bd"/>
</dbReference>
<dbReference type="Gene3D" id="3.40.50.920">
    <property type="match status" value="1"/>
</dbReference>
<evidence type="ECO:0000256" key="3">
    <source>
        <dbReference type="ARBA" id="ARBA00023052"/>
    </source>
</evidence>
<dbReference type="InterPro" id="IPR009014">
    <property type="entry name" value="Transketo_C/PFOR_II"/>
</dbReference>
<dbReference type="SMART" id="SM00861">
    <property type="entry name" value="Transket_pyr"/>
    <property type="match status" value="1"/>
</dbReference>
<dbReference type="Gene3D" id="3.40.50.970">
    <property type="match status" value="1"/>
</dbReference>
<proteinExistence type="predicted"/>
<keyword evidence="3" id="KW-0786">Thiamine pyrophosphate</keyword>
<comment type="cofactor">
    <cofactor evidence="1">
        <name>thiamine diphosphate</name>
        <dbReference type="ChEBI" id="CHEBI:58937"/>
    </cofactor>
</comment>
<evidence type="ECO:0000259" key="4">
    <source>
        <dbReference type="SMART" id="SM00861"/>
    </source>
</evidence>
<dbReference type="Proteomes" id="UP000177811">
    <property type="component" value="Unassembled WGS sequence"/>
</dbReference>